<accession>U7DCC8</accession>
<feature type="domain" description="EamA" evidence="2">
    <location>
        <begin position="149"/>
        <end position="279"/>
    </location>
</feature>
<feature type="transmembrane region" description="Helical" evidence="1">
    <location>
        <begin position="35"/>
        <end position="52"/>
    </location>
</feature>
<feature type="transmembrane region" description="Helical" evidence="1">
    <location>
        <begin position="180"/>
        <end position="198"/>
    </location>
</feature>
<dbReference type="InterPro" id="IPR000620">
    <property type="entry name" value="EamA_dom"/>
</dbReference>
<dbReference type="Proteomes" id="UP000017148">
    <property type="component" value="Unassembled WGS sequence"/>
</dbReference>
<reference evidence="3 4" key="1">
    <citation type="journal article" date="2013" name="Environ. Microbiol.">
        <title>Genome analysis of Chitinivibrio alkaliphilus gen. nov., sp. nov., a novel extremely haloalkaliphilic anaerobic chitinolytic bacterium from the candidate phylum Termite Group 3.</title>
        <authorList>
            <person name="Sorokin D.Y."/>
            <person name="Gumerov V.M."/>
            <person name="Rakitin A.L."/>
            <person name="Beletsky A.V."/>
            <person name="Damste J.S."/>
            <person name="Muyzer G."/>
            <person name="Mardanov A.V."/>
            <person name="Ravin N.V."/>
        </authorList>
    </citation>
    <scope>NUCLEOTIDE SEQUENCE [LARGE SCALE GENOMIC DNA]</scope>
    <source>
        <strain evidence="3 4">ACht1</strain>
    </source>
</reference>
<organism evidence="3 4">
    <name type="scientific">Chitinivibrio alkaliphilus ACht1</name>
    <dbReference type="NCBI Taxonomy" id="1313304"/>
    <lineage>
        <taxon>Bacteria</taxon>
        <taxon>Pseudomonadati</taxon>
        <taxon>Fibrobacterota</taxon>
        <taxon>Chitinivibrionia</taxon>
        <taxon>Chitinivibrionales</taxon>
        <taxon>Chitinivibrionaceae</taxon>
        <taxon>Chitinivibrio</taxon>
    </lineage>
</organism>
<dbReference type="GO" id="GO:0016020">
    <property type="term" value="C:membrane"/>
    <property type="evidence" value="ECO:0007669"/>
    <property type="project" value="InterPro"/>
</dbReference>
<dbReference type="SUPFAM" id="SSF103481">
    <property type="entry name" value="Multidrug resistance efflux transporter EmrE"/>
    <property type="match status" value="2"/>
</dbReference>
<evidence type="ECO:0000256" key="1">
    <source>
        <dbReference type="SAM" id="Phobius"/>
    </source>
</evidence>
<dbReference type="eggNOG" id="COG0697">
    <property type="taxonomic scope" value="Bacteria"/>
</dbReference>
<evidence type="ECO:0000259" key="2">
    <source>
        <dbReference type="Pfam" id="PF00892"/>
    </source>
</evidence>
<feature type="transmembrane region" description="Helical" evidence="1">
    <location>
        <begin position="150"/>
        <end position="168"/>
    </location>
</feature>
<dbReference type="STRING" id="1313304.CALK_0013"/>
<gene>
    <name evidence="3" type="ORF">CALK_0013</name>
</gene>
<dbReference type="PANTHER" id="PTHR22911">
    <property type="entry name" value="ACYL-MALONYL CONDENSING ENZYME-RELATED"/>
    <property type="match status" value="1"/>
</dbReference>
<feature type="transmembrane region" description="Helical" evidence="1">
    <location>
        <begin position="123"/>
        <end position="144"/>
    </location>
</feature>
<keyword evidence="4" id="KW-1185">Reference proteome</keyword>
<dbReference type="Gene3D" id="1.10.3730.20">
    <property type="match status" value="1"/>
</dbReference>
<sequence>MKSTILVVIAALFWGLSGGVAGLLTAYGWDATNIAFYRGAMGLVCVLIWLGIRPRNSGILRPRVWVWSAVAGLGVAGNFTFYFISIAEGSVAVAAALMYCAPVFVYLLSCILRLEHPTVKKTASLFCVILGILLLTGAYAVTPAEVTPRGVAAGLLSAGSYALFIFGFKYASPHASPQTILSIAFTVLTLLLFPVAHLSQTVPRDPTPHWPLFAFLGIFGAGLSFIIYIYGLRHTTPAVASIAAMVEPVTASLFGVFILSETLTVVQLVGMGMILITVTTIKSTPPKQTPRLVER</sequence>
<feature type="transmembrane region" description="Helical" evidence="1">
    <location>
        <begin position="210"/>
        <end position="231"/>
    </location>
</feature>
<feature type="transmembrane region" description="Helical" evidence="1">
    <location>
        <begin position="64"/>
        <end position="84"/>
    </location>
</feature>
<keyword evidence="1" id="KW-0812">Transmembrane</keyword>
<comment type="caution">
    <text evidence="3">The sequence shown here is derived from an EMBL/GenBank/DDBJ whole genome shotgun (WGS) entry which is preliminary data.</text>
</comment>
<dbReference type="AlphaFoldDB" id="U7DCC8"/>
<name>U7DCC8_9BACT</name>
<dbReference type="PATRIC" id="fig|1313304.3.peg.13"/>
<dbReference type="Pfam" id="PF00892">
    <property type="entry name" value="EamA"/>
    <property type="match status" value="2"/>
</dbReference>
<proteinExistence type="predicted"/>
<dbReference type="InterPro" id="IPR037185">
    <property type="entry name" value="EmrE-like"/>
</dbReference>
<feature type="transmembrane region" description="Helical" evidence="1">
    <location>
        <begin position="90"/>
        <end position="111"/>
    </location>
</feature>
<keyword evidence="1" id="KW-1133">Transmembrane helix</keyword>
<protein>
    <submittedName>
        <fullName evidence="3">Integral membrane protein DUF6</fullName>
    </submittedName>
</protein>
<evidence type="ECO:0000313" key="3">
    <source>
        <dbReference type="EMBL" id="ERP39228.1"/>
    </source>
</evidence>
<evidence type="ECO:0000313" key="4">
    <source>
        <dbReference type="Proteomes" id="UP000017148"/>
    </source>
</evidence>
<feature type="domain" description="EamA" evidence="2">
    <location>
        <begin position="4"/>
        <end position="136"/>
    </location>
</feature>
<keyword evidence="1" id="KW-0472">Membrane</keyword>
<dbReference type="PANTHER" id="PTHR22911:SF79">
    <property type="entry name" value="MOBA-LIKE NTP TRANSFERASE DOMAIN-CONTAINING PROTEIN"/>
    <property type="match status" value="1"/>
</dbReference>
<dbReference type="EMBL" id="ASJR01000001">
    <property type="protein sequence ID" value="ERP39228.1"/>
    <property type="molecule type" value="Genomic_DNA"/>
</dbReference>